<keyword evidence="3" id="KW-0813">Transport</keyword>
<evidence type="ECO:0000256" key="8">
    <source>
        <dbReference type="SAM" id="Phobius"/>
    </source>
</evidence>
<dbReference type="RefSeq" id="WP_160801846.1">
    <property type="nucleotide sequence ID" value="NZ_WUUL01000008.1"/>
</dbReference>
<feature type="transmembrane region" description="Helical" evidence="8">
    <location>
        <begin position="159"/>
        <end position="176"/>
    </location>
</feature>
<reference evidence="9 10" key="1">
    <citation type="submission" date="2019-12" db="EMBL/GenBank/DDBJ databases">
        <title>Whole-genome analyses of novel actinobacteria.</title>
        <authorList>
            <person name="Sahin N."/>
            <person name="Saygin H."/>
        </authorList>
    </citation>
    <scope>NUCLEOTIDE SEQUENCE [LARGE SCALE GENOMIC DNA]</scope>
    <source>
        <strain evidence="9 10">KC615</strain>
    </source>
</reference>
<name>A0A6I4VTZ4_9BACL</name>
<keyword evidence="6 8" id="KW-1133">Transmembrane helix</keyword>
<feature type="transmembrane region" description="Helical" evidence="8">
    <location>
        <begin position="46"/>
        <end position="65"/>
    </location>
</feature>
<feature type="transmembrane region" description="Helical" evidence="8">
    <location>
        <begin position="133"/>
        <end position="152"/>
    </location>
</feature>
<feature type="transmembrane region" description="Helical" evidence="8">
    <location>
        <begin position="6"/>
        <end position="39"/>
    </location>
</feature>
<evidence type="ECO:0000256" key="4">
    <source>
        <dbReference type="ARBA" id="ARBA00022475"/>
    </source>
</evidence>
<comment type="similarity">
    <text evidence="2">Belongs to the nicotinamide ribonucleoside (NR) uptake permease (TC 4.B.1) family.</text>
</comment>
<keyword evidence="4" id="KW-1003">Cell membrane</keyword>
<feature type="transmembrane region" description="Helical" evidence="8">
    <location>
        <begin position="108"/>
        <end position="127"/>
    </location>
</feature>
<sequence length="212" mass="24639">MKKWYGDVLLFLCMIICLSTSTSVLEMVGTLTGLLCVWLTAKENIWCWPIGLINVGCFFFTFWNAKLYADMTLQILFFILSIQGWIIWLTKRQNANVRPTKKLTAKMYIILPIILVVTTLVWGYVLTKYTDASIPYLDAFIAVLSVIAQYLLSSKILENWYVWIVIDVFSVGMYLYKDLYSIAFLYLVYLVIAISGLMTWRKNFLRSMPHRA</sequence>
<evidence type="ECO:0000256" key="2">
    <source>
        <dbReference type="ARBA" id="ARBA00006669"/>
    </source>
</evidence>
<feature type="transmembrane region" description="Helical" evidence="8">
    <location>
        <begin position="182"/>
        <end position="200"/>
    </location>
</feature>
<proteinExistence type="inferred from homology"/>
<dbReference type="EMBL" id="WUUL01000008">
    <property type="protein sequence ID" value="MXQ54483.1"/>
    <property type="molecule type" value="Genomic_DNA"/>
</dbReference>
<dbReference type="Pfam" id="PF04973">
    <property type="entry name" value="NMN_transporter"/>
    <property type="match status" value="1"/>
</dbReference>
<accession>A0A6I4VTZ4</accession>
<dbReference type="GO" id="GO:0005886">
    <property type="term" value="C:plasma membrane"/>
    <property type="evidence" value="ECO:0007669"/>
    <property type="project" value="UniProtKB-SubCell"/>
</dbReference>
<dbReference type="GO" id="GO:0034257">
    <property type="term" value="F:nicotinamide riboside transmembrane transporter activity"/>
    <property type="evidence" value="ECO:0007669"/>
    <property type="project" value="InterPro"/>
</dbReference>
<evidence type="ECO:0000256" key="6">
    <source>
        <dbReference type="ARBA" id="ARBA00022989"/>
    </source>
</evidence>
<evidence type="ECO:0000256" key="3">
    <source>
        <dbReference type="ARBA" id="ARBA00022448"/>
    </source>
</evidence>
<comment type="caution">
    <text evidence="9">The sequence shown here is derived from an EMBL/GenBank/DDBJ whole genome shotgun (WGS) entry which is preliminary data.</text>
</comment>
<evidence type="ECO:0000256" key="1">
    <source>
        <dbReference type="ARBA" id="ARBA00004651"/>
    </source>
</evidence>
<evidence type="ECO:0000313" key="9">
    <source>
        <dbReference type="EMBL" id="MXQ54483.1"/>
    </source>
</evidence>
<dbReference type="PANTHER" id="PTHR36122:SF2">
    <property type="entry name" value="NICOTINAMIDE RIBOSIDE TRANSPORTER PNUC"/>
    <property type="match status" value="1"/>
</dbReference>
<dbReference type="Proteomes" id="UP000430692">
    <property type="component" value="Unassembled WGS sequence"/>
</dbReference>
<protein>
    <submittedName>
        <fullName evidence="9">Nicotinamide riboside transporter PnuC</fullName>
    </submittedName>
</protein>
<gene>
    <name evidence="9" type="ORF">GSM42_12320</name>
</gene>
<organism evidence="9 10">
    <name type="scientific">Shimazuella alba</name>
    <dbReference type="NCBI Taxonomy" id="2690964"/>
    <lineage>
        <taxon>Bacteria</taxon>
        <taxon>Bacillati</taxon>
        <taxon>Bacillota</taxon>
        <taxon>Bacilli</taxon>
        <taxon>Bacillales</taxon>
        <taxon>Thermoactinomycetaceae</taxon>
        <taxon>Shimazuella</taxon>
    </lineage>
</organism>
<keyword evidence="7 8" id="KW-0472">Membrane</keyword>
<comment type="subcellular location">
    <subcellularLocation>
        <location evidence="1">Cell membrane</location>
        <topology evidence="1">Multi-pass membrane protein</topology>
    </subcellularLocation>
</comment>
<dbReference type="NCBIfam" id="TIGR01528">
    <property type="entry name" value="NMN_trans_PnuC"/>
    <property type="match status" value="1"/>
</dbReference>
<keyword evidence="10" id="KW-1185">Reference proteome</keyword>
<evidence type="ECO:0000256" key="7">
    <source>
        <dbReference type="ARBA" id="ARBA00023136"/>
    </source>
</evidence>
<keyword evidence="5 8" id="KW-0812">Transmembrane</keyword>
<dbReference type="PANTHER" id="PTHR36122">
    <property type="entry name" value="NICOTINAMIDE RIBOSIDE TRANSPORTER PNUC"/>
    <property type="match status" value="1"/>
</dbReference>
<dbReference type="AlphaFoldDB" id="A0A6I4VTZ4"/>
<dbReference type="InterPro" id="IPR006419">
    <property type="entry name" value="NMN_transpt_PnuC"/>
</dbReference>
<evidence type="ECO:0000313" key="10">
    <source>
        <dbReference type="Proteomes" id="UP000430692"/>
    </source>
</evidence>
<evidence type="ECO:0000256" key="5">
    <source>
        <dbReference type="ARBA" id="ARBA00022692"/>
    </source>
</evidence>
<feature type="transmembrane region" description="Helical" evidence="8">
    <location>
        <begin position="71"/>
        <end position="88"/>
    </location>
</feature>